<comment type="caution">
    <text evidence="4">The sequence shown here is derived from an EMBL/GenBank/DDBJ whole genome shotgun (WGS) entry which is preliminary data.</text>
</comment>
<dbReference type="GO" id="GO:0005524">
    <property type="term" value="F:ATP binding"/>
    <property type="evidence" value="ECO:0007669"/>
    <property type="project" value="InterPro"/>
</dbReference>
<dbReference type="EMBL" id="JADFTS010000004">
    <property type="protein sequence ID" value="KAF9610613.1"/>
    <property type="molecule type" value="Genomic_DNA"/>
</dbReference>
<dbReference type="PANTHER" id="PTHR47972">
    <property type="entry name" value="KINESIN-LIKE PROTEIN KLP-3"/>
    <property type="match status" value="1"/>
</dbReference>
<dbReference type="OrthoDB" id="73465at2759"/>
<dbReference type="Gene3D" id="3.40.850.10">
    <property type="entry name" value="Kinesin motor domain"/>
    <property type="match status" value="1"/>
</dbReference>
<protein>
    <recommendedName>
        <fullName evidence="3">Kinesin motor domain-containing protein</fullName>
    </recommendedName>
</protein>
<sequence>MATFMSVVALSLAAALVILGSLHGAFDNNEHSSLSAKNGFDQIFSSRCFEVGELLSSMDLSPTVCTGRECSSEEPQAWLDFMMKFEIRQVANGVYHVLGLVESHVSNMNDVWEVLQTGDNLRAVGVANAIEHSSRSHWSHIISDSNEWGLLQIEQCILVTLVGL</sequence>
<keyword evidence="1" id="KW-0505">Motor protein</keyword>
<feature type="domain" description="Kinesin motor" evidence="3">
    <location>
        <begin position="84"/>
        <end position="138"/>
    </location>
</feature>
<dbReference type="Pfam" id="PF00225">
    <property type="entry name" value="Kinesin"/>
    <property type="match status" value="1"/>
</dbReference>
<gene>
    <name evidence="4" type="ORF">IFM89_023501</name>
</gene>
<evidence type="ECO:0000256" key="1">
    <source>
        <dbReference type="ARBA" id="ARBA00023175"/>
    </source>
</evidence>
<evidence type="ECO:0000313" key="5">
    <source>
        <dbReference type="Proteomes" id="UP000631114"/>
    </source>
</evidence>
<feature type="signal peptide" evidence="2">
    <location>
        <begin position="1"/>
        <end position="24"/>
    </location>
</feature>
<feature type="chain" id="PRO_5032621742" description="Kinesin motor domain-containing protein" evidence="2">
    <location>
        <begin position="25"/>
        <end position="164"/>
    </location>
</feature>
<dbReference type="GO" id="GO:0008017">
    <property type="term" value="F:microtubule binding"/>
    <property type="evidence" value="ECO:0007669"/>
    <property type="project" value="InterPro"/>
</dbReference>
<proteinExistence type="predicted"/>
<evidence type="ECO:0000313" key="4">
    <source>
        <dbReference type="EMBL" id="KAF9610613.1"/>
    </source>
</evidence>
<dbReference type="InterPro" id="IPR001752">
    <property type="entry name" value="Kinesin_motor_dom"/>
</dbReference>
<evidence type="ECO:0000259" key="3">
    <source>
        <dbReference type="Pfam" id="PF00225"/>
    </source>
</evidence>
<dbReference type="SUPFAM" id="SSF52540">
    <property type="entry name" value="P-loop containing nucleoside triphosphate hydrolases"/>
    <property type="match status" value="1"/>
</dbReference>
<evidence type="ECO:0000256" key="2">
    <source>
        <dbReference type="SAM" id="SignalP"/>
    </source>
</evidence>
<dbReference type="InterPro" id="IPR036961">
    <property type="entry name" value="Kinesin_motor_dom_sf"/>
</dbReference>
<dbReference type="GO" id="GO:0015630">
    <property type="term" value="C:microtubule cytoskeleton"/>
    <property type="evidence" value="ECO:0007669"/>
    <property type="project" value="TreeGrafter"/>
</dbReference>
<reference evidence="4 5" key="1">
    <citation type="submission" date="2020-10" db="EMBL/GenBank/DDBJ databases">
        <title>The Coptis chinensis genome and diversification of protoberbering-type alkaloids.</title>
        <authorList>
            <person name="Wang B."/>
            <person name="Shu S."/>
            <person name="Song C."/>
            <person name="Liu Y."/>
        </authorList>
    </citation>
    <scope>NUCLEOTIDE SEQUENCE [LARGE SCALE GENOMIC DNA]</scope>
    <source>
        <strain evidence="4">HL-2020</strain>
        <tissue evidence="4">Leaf</tissue>
    </source>
</reference>
<name>A0A835LW93_9MAGN</name>
<keyword evidence="2" id="KW-0732">Signal</keyword>
<dbReference type="GO" id="GO:0003777">
    <property type="term" value="F:microtubule motor activity"/>
    <property type="evidence" value="ECO:0007669"/>
    <property type="project" value="InterPro"/>
</dbReference>
<dbReference type="InterPro" id="IPR027417">
    <property type="entry name" value="P-loop_NTPase"/>
</dbReference>
<dbReference type="GO" id="GO:0007018">
    <property type="term" value="P:microtubule-based movement"/>
    <property type="evidence" value="ECO:0007669"/>
    <property type="project" value="InterPro"/>
</dbReference>
<organism evidence="4 5">
    <name type="scientific">Coptis chinensis</name>
    <dbReference type="NCBI Taxonomy" id="261450"/>
    <lineage>
        <taxon>Eukaryota</taxon>
        <taxon>Viridiplantae</taxon>
        <taxon>Streptophyta</taxon>
        <taxon>Embryophyta</taxon>
        <taxon>Tracheophyta</taxon>
        <taxon>Spermatophyta</taxon>
        <taxon>Magnoliopsida</taxon>
        <taxon>Ranunculales</taxon>
        <taxon>Ranunculaceae</taxon>
        <taxon>Coptidoideae</taxon>
        <taxon>Coptis</taxon>
    </lineage>
</organism>
<accession>A0A835LW93</accession>
<dbReference type="InterPro" id="IPR027640">
    <property type="entry name" value="Kinesin-like_fam"/>
</dbReference>
<dbReference type="Proteomes" id="UP000631114">
    <property type="component" value="Unassembled WGS sequence"/>
</dbReference>
<dbReference type="PANTHER" id="PTHR47972:SF35">
    <property type="entry name" value="KINESIN-LIKE PROTEIN KIN-14Q"/>
    <property type="match status" value="1"/>
</dbReference>
<dbReference type="AlphaFoldDB" id="A0A835LW93"/>
<keyword evidence="5" id="KW-1185">Reference proteome</keyword>